<feature type="chain" id="PRO_5044788908" description="VWFA domain-containing protein" evidence="1">
    <location>
        <begin position="24"/>
        <end position="1447"/>
    </location>
</feature>
<feature type="signal peptide" evidence="1">
    <location>
        <begin position="1"/>
        <end position="23"/>
    </location>
</feature>
<dbReference type="PANTHER" id="PTHR24020">
    <property type="entry name" value="COLLAGEN ALPHA"/>
    <property type="match status" value="1"/>
</dbReference>
<gene>
    <name evidence="3" type="ORF">BaRGS_00006378</name>
</gene>
<keyword evidence="1" id="KW-0732">Signal</keyword>
<dbReference type="InterPro" id="IPR002035">
    <property type="entry name" value="VWF_A"/>
</dbReference>
<dbReference type="Pfam" id="PF00092">
    <property type="entry name" value="VWA"/>
    <property type="match status" value="7"/>
</dbReference>
<feature type="domain" description="VWFA" evidence="2">
    <location>
        <begin position="233"/>
        <end position="408"/>
    </location>
</feature>
<dbReference type="Gene3D" id="3.40.50.410">
    <property type="entry name" value="von Willebrand factor, type A domain"/>
    <property type="match status" value="7"/>
</dbReference>
<dbReference type="PANTHER" id="PTHR24020:SF84">
    <property type="entry name" value="VWFA DOMAIN-CONTAINING PROTEIN"/>
    <property type="match status" value="1"/>
</dbReference>
<feature type="domain" description="VWFA" evidence="2">
    <location>
        <begin position="838"/>
        <end position="1019"/>
    </location>
</feature>
<feature type="domain" description="VWFA" evidence="2">
    <location>
        <begin position="622"/>
        <end position="802"/>
    </location>
</feature>
<protein>
    <recommendedName>
        <fullName evidence="2">VWFA domain-containing protein</fullName>
    </recommendedName>
</protein>
<evidence type="ECO:0000259" key="2">
    <source>
        <dbReference type="PROSITE" id="PS50234"/>
    </source>
</evidence>
<evidence type="ECO:0000256" key="1">
    <source>
        <dbReference type="SAM" id="SignalP"/>
    </source>
</evidence>
<feature type="domain" description="VWFA" evidence="2">
    <location>
        <begin position="1043"/>
        <end position="1221"/>
    </location>
</feature>
<dbReference type="Proteomes" id="UP001519460">
    <property type="component" value="Unassembled WGS sequence"/>
</dbReference>
<accession>A0ABD0LT02</accession>
<dbReference type="InterPro" id="IPR036465">
    <property type="entry name" value="vWFA_dom_sf"/>
</dbReference>
<keyword evidence="4" id="KW-1185">Reference proteome</keyword>
<proteinExistence type="predicted"/>
<dbReference type="SUPFAM" id="SSF53300">
    <property type="entry name" value="vWA-like"/>
    <property type="match status" value="7"/>
</dbReference>
<reference evidence="3 4" key="1">
    <citation type="journal article" date="2023" name="Sci. Data">
        <title>Genome assembly of the Korean intertidal mud-creeper Batillaria attramentaria.</title>
        <authorList>
            <person name="Patra A.K."/>
            <person name="Ho P.T."/>
            <person name="Jun S."/>
            <person name="Lee S.J."/>
            <person name="Kim Y."/>
            <person name="Won Y.J."/>
        </authorList>
    </citation>
    <scope>NUCLEOTIDE SEQUENCE [LARGE SCALE GENOMIC DNA]</scope>
    <source>
        <strain evidence="3">Wonlab-2016</strain>
    </source>
</reference>
<dbReference type="CDD" id="cd01450">
    <property type="entry name" value="vWFA_subfamily_ECM"/>
    <property type="match status" value="4"/>
</dbReference>
<sequence>VMASGRHLLAVLVMASLLWANRAQDGIPPGLDPEEGGFIVPGCGTQKMDLILILDTSENEAAYRALQSFATNFVQFANPDNGLVRVGVVAYSSEVNKRIELTEFSRTVDLVSAISSLRFQPGRRDTAGGLQSMRQLFKPTLGDRPDVPNVALLLTTGNSVLRAGEVSKEARLAHDAGIHVFVVGVGVGNEREINSIVSSPTDETKFVVDDIADLSFLPDVVYSQMCITSNRLDLVFLLHFSNQMTQRSLRQAKSFMKSLVDKADIDSGAVRVGAAVYRRQAFPVFNLKQYASKESLFNGIDGIPLNYKSASASAAAGLDVVRDTMFTMENGERVDVPNAVVVLTDANSDVGVADTISAAQRLRESGASVFAVGVNLNYKDELEAISGGSGGSYVLSSFSELGGVKDEIVGQINALQGQVTNGQLETQKLDVAVAFHVTNNVKLKDVNKRFKPFLENLFETNEIDSGQLIVSLGFFNKNYKLLGNLNKYKTKADYAAGVAKLPKNIRGKKANGGIAMKKIRTKVFKKKLGDRPDAANVVILITDSKTNIKPKTFQEEAETLRDTGAKIVTLGIGKADADELKSVASKPTTDNTIMVASFDDLQKTAVVDLIRTAMFIHTREADVALLVHMSPKLKIKDLNKTLKPFLLRLFQYADIDGDKVRIALGFYRKRLKLIFNLKKIKSRNDYVAALTKLSKKVRGKKANAGFSLKKMRERVFATSRGDRPNVQNVIVLITDDKESEDQKKFIQEAKKTRAGGVKIVTFGIGKADKGELFQAATQPGDKNSLYVPKYSDMNNEDVVDKMRSMIFSMQEDLPAQAPPTTRLPVRPLKSASDSRQLDLAVLFHVSNKAKVADITRGLVPFFQELFRFADIDGGNVRVAMSYYRKNPSLIFNLQKHRTRAAFDRELKANIDKKVRGKKADSGSALEEARTVIFDPSRGDRPDVPNAVLLITDDKTNVDQQKFLQEAQRLKAAGVKVVTLGLSKADRGELSAVASEPAAKNSLYLRDYNGLKDQAFINSVRSTLYASPPPVRPRVDLTASARADLVFAIHFNPQGSQQDWQRLVRWLVSLAQSADIDSGNVRIGLYIDDNYTPFTLDRYTTAEEVTQALNILPKQVARSRRFNMLSTLRTVRERMFQESSGDRPDVPNGLIIITDTNSRDDMSRVAQETSRLAQAGVSVYTVGVGLSDKGEMERVASSPRNVFAVSDYQEMERNVLSLRREIRALDSGAGPGPEQCDPKVDLAFVLDSSTSVTKPNFHLMLEFVKQIVFFADIDTGNVRVAAVVYSSDVYVSFYLKDYSTRQQAFWAVDRIPYRYGSTNTADALQTLRHDVFSPANGDRPDASNIAIIITDGVSNIQPERTAYEARLLRAHGTHVYVIGIGVLEKKELDSIATPPAADNVFSIQTFFGLTESLREKLKLCRQQAGVTGIRGVACLMLPVTVTRVWTVH</sequence>
<feature type="domain" description="VWFA" evidence="2">
    <location>
        <begin position="430"/>
        <end position="610"/>
    </location>
</feature>
<evidence type="ECO:0000313" key="4">
    <source>
        <dbReference type="Proteomes" id="UP001519460"/>
    </source>
</evidence>
<dbReference type="EMBL" id="JACVVK020000026">
    <property type="protein sequence ID" value="KAK7502425.1"/>
    <property type="molecule type" value="Genomic_DNA"/>
</dbReference>
<organism evidence="3 4">
    <name type="scientific">Batillaria attramentaria</name>
    <dbReference type="NCBI Taxonomy" id="370345"/>
    <lineage>
        <taxon>Eukaryota</taxon>
        <taxon>Metazoa</taxon>
        <taxon>Spiralia</taxon>
        <taxon>Lophotrochozoa</taxon>
        <taxon>Mollusca</taxon>
        <taxon>Gastropoda</taxon>
        <taxon>Caenogastropoda</taxon>
        <taxon>Sorbeoconcha</taxon>
        <taxon>Cerithioidea</taxon>
        <taxon>Batillariidae</taxon>
        <taxon>Batillaria</taxon>
    </lineage>
</organism>
<comment type="caution">
    <text evidence="3">The sequence shown here is derived from an EMBL/GenBank/DDBJ whole genome shotgun (WGS) entry which is preliminary data.</text>
</comment>
<dbReference type="PROSITE" id="PS50234">
    <property type="entry name" value="VWFA"/>
    <property type="match status" value="7"/>
</dbReference>
<feature type="domain" description="VWFA" evidence="2">
    <location>
        <begin position="49"/>
        <end position="225"/>
    </location>
</feature>
<dbReference type="InterPro" id="IPR050525">
    <property type="entry name" value="ECM_Assembly_Org"/>
</dbReference>
<feature type="non-terminal residue" evidence="3">
    <location>
        <position position="1"/>
    </location>
</feature>
<feature type="domain" description="VWFA" evidence="2">
    <location>
        <begin position="1240"/>
        <end position="1416"/>
    </location>
</feature>
<dbReference type="SMART" id="SM00327">
    <property type="entry name" value="VWA"/>
    <property type="match status" value="7"/>
</dbReference>
<evidence type="ECO:0000313" key="3">
    <source>
        <dbReference type="EMBL" id="KAK7502425.1"/>
    </source>
</evidence>
<dbReference type="PRINTS" id="PR00453">
    <property type="entry name" value="VWFADOMAIN"/>
</dbReference>
<name>A0ABD0LT02_9CAEN</name>